<feature type="region of interest" description="Disordered" evidence="1">
    <location>
        <begin position="490"/>
        <end position="541"/>
    </location>
</feature>
<comment type="caution">
    <text evidence="2">The sequence shown here is derived from an EMBL/GenBank/DDBJ whole genome shotgun (WGS) entry which is preliminary data.</text>
</comment>
<feature type="compositionally biased region" description="Basic and acidic residues" evidence="1">
    <location>
        <begin position="500"/>
        <end position="510"/>
    </location>
</feature>
<evidence type="ECO:0000313" key="2">
    <source>
        <dbReference type="EMBL" id="CAL8136532.1"/>
    </source>
</evidence>
<evidence type="ECO:0000256" key="1">
    <source>
        <dbReference type="SAM" id="MobiDB-lite"/>
    </source>
</evidence>
<feature type="region of interest" description="Disordered" evidence="1">
    <location>
        <begin position="213"/>
        <end position="239"/>
    </location>
</feature>
<feature type="compositionally biased region" description="Polar residues" evidence="1">
    <location>
        <begin position="447"/>
        <end position="457"/>
    </location>
</feature>
<feature type="region of interest" description="Disordered" evidence="1">
    <location>
        <begin position="1"/>
        <end position="83"/>
    </location>
</feature>
<organism evidence="2 3">
    <name type="scientific">Orchesella dallaii</name>
    <dbReference type="NCBI Taxonomy" id="48710"/>
    <lineage>
        <taxon>Eukaryota</taxon>
        <taxon>Metazoa</taxon>
        <taxon>Ecdysozoa</taxon>
        <taxon>Arthropoda</taxon>
        <taxon>Hexapoda</taxon>
        <taxon>Collembola</taxon>
        <taxon>Entomobryomorpha</taxon>
        <taxon>Entomobryoidea</taxon>
        <taxon>Orchesellidae</taxon>
        <taxon>Orchesellinae</taxon>
        <taxon>Orchesella</taxon>
    </lineage>
</organism>
<sequence length="594" mass="68384">MSKIKDNNGGHWKAESLPGVSFIIPTPPNNLTSKSTSIPSLDEDKNNKSGAHHHWNWKVKVEEGEERNHADEDGDDDDSNNSFDDIDVKFVDVASAPLWRSIREDHHNHHLYLIVCLSGEAQTNIQPSEYYSDWLFPSDYQELENDDDSADEDEQAETMMILGNDGKSEEEDMSARVKNKIRQAKRRLRIRLTNGGASPEEIEREFKKLMERYMTSSSKPSTSSKRRTNDDIRKRNRLRQAKRRLKLKLRQWGASPEIIEMELSRLENKMCDDEGKSQFQEINGDFEPRFSDGDTSLSNFNSIPTQKTDEGNEILQPASDPNPLFFPTPHGNSLEAQENEVDTLITSYNLFPTFSIPKTPRKPRTREDIKASNRIRQARRRLRIRLMQRGASPEEIGMELARFAESHGKVSKEPSPFHVGFADTHFLAQFTSFSSQTNEEDEDKRVQSNLDPISPSSVGEPLEEPEVNMIELSSEYLYVGRATLDNMVNEASSEDDEDKLEQHSDSHIQEEPLLTNNQVDKPNKTRTKSSPSTLLMSETRRKRKEYMRKYRKMKLEETLQRDKGTLIAIIQHEPVKMERDEVQIKQEIQNSGFL</sequence>
<feature type="region of interest" description="Disordered" evidence="1">
    <location>
        <begin position="435"/>
        <end position="462"/>
    </location>
</feature>
<evidence type="ECO:0000313" key="3">
    <source>
        <dbReference type="Proteomes" id="UP001642540"/>
    </source>
</evidence>
<proteinExistence type="predicted"/>
<protein>
    <submittedName>
        <fullName evidence="2">Uncharacterized protein</fullName>
    </submittedName>
</protein>
<dbReference type="Proteomes" id="UP001642540">
    <property type="component" value="Unassembled WGS sequence"/>
</dbReference>
<feature type="compositionally biased region" description="Basic and acidic residues" evidence="1">
    <location>
        <begin position="59"/>
        <end position="71"/>
    </location>
</feature>
<keyword evidence="3" id="KW-1185">Reference proteome</keyword>
<feature type="compositionally biased region" description="Polar residues" evidence="1">
    <location>
        <begin position="29"/>
        <end position="39"/>
    </location>
</feature>
<feature type="compositionally biased region" description="Basic and acidic residues" evidence="1">
    <location>
        <begin position="1"/>
        <end position="14"/>
    </location>
</feature>
<reference evidence="2 3" key="1">
    <citation type="submission" date="2024-08" db="EMBL/GenBank/DDBJ databases">
        <authorList>
            <person name="Cucini C."/>
            <person name="Frati F."/>
        </authorList>
    </citation>
    <scope>NUCLEOTIDE SEQUENCE [LARGE SCALE GENOMIC DNA]</scope>
</reference>
<gene>
    <name evidence="2" type="ORF">ODALV1_LOCUS26488</name>
</gene>
<name>A0ABP1RVM0_9HEXA</name>
<dbReference type="EMBL" id="CAXLJM020000111">
    <property type="protein sequence ID" value="CAL8136532.1"/>
    <property type="molecule type" value="Genomic_DNA"/>
</dbReference>
<accession>A0ABP1RVM0</accession>